<gene>
    <name evidence="11" type="ORF">NKR23_g748</name>
</gene>
<feature type="compositionally biased region" description="Basic and acidic residues" evidence="8">
    <location>
        <begin position="37"/>
        <end position="52"/>
    </location>
</feature>
<evidence type="ECO:0000256" key="3">
    <source>
        <dbReference type="ARBA" id="ARBA00008335"/>
    </source>
</evidence>
<feature type="transmembrane region" description="Helical" evidence="9">
    <location>
        <begin position="410"/>
        <end position="432"/>
    </location>
</feature>
<dbReference type="InterPro" id="IPR036259">
    <property type="entry name" value="MFS_trans_sf"/>
</dbReference>
<evidence type="ECO:0000256" key="5">
    <source>
        <dbReference type="ARBA" id="ARBA00022692"/>
    </source>
</evidence>
<name>A0AA38VLM2_9PEZI</name>
<keyword evidence="12" id="KW-1185">Reference proteome</keyword>
<dbReference type="AlphaFoldDB" id="A0AA38VLM2"/>
<keyword evidence="6 9" id="KW-1133">Transmembrane helix</keyword>
<evidence type="ECO:0000313" key="11">
    <source>
        <dbReference type="EMBL" id="KAJ9157856.1"/>
    </source>
</evidence>
<dbReference type="InterPro" id="IPR020846">
    <property type="entry name" value="MFS_dom"/>
</dbReference>
<accession>A0AA38VLM2</accession>
<evidence type="ECO:0000256" key="9">
    <source>
        <dbReference type="SAM" id="Phobius"/>
    </source>
</evidence>
<comment type="subcellular location">
    <subcellularLocation>
        <location evidence="2">Cell membrane</location>
    </subcellularLocation>
    <subcellularLocation>
        <location evidence="1">Membrane</location>
        <topology evidence="1">Multi-pass membrane protein</topology>
    </subcellularLocation>
</comment>
<proteinExistence type="inferred from homology"/>
<feature type="transmembrane region" description="Helical" evidence="9">
    <location>
        <begin position="237"/>
        <end position="256"/>
    </location>
</feature>
<dbReference type="InterPro" id="IPR011701">
    <property type="entry name" value="MFS"/>
</dbReference>
<comment type="caution">
    <text evidence="11">The sequence shown here is derived from an EMBL/GenBank/DDBJ whole genome shotgun (WGS) entry which is preliminary data.</text>
</comment>
<dbReference type="CDD" id="cd17323">
    <property type="entry name" value="MFS_Tpo1_MDR_like"/>
    <property type="match status" value="1"/>
</dbReference>
<feature type="transmembrane region" description="Helical" evidence="9">
    <location>
        <begin position="109"/>
        <end position="131"/>
    </location>
</feature>
<dbReference type="Gene3D" id="1.20.1250.20">
    <property type="entry name" value="MFS general substrate transporter like domains"/>
    <property type="match status" value="1"/>
</dbReference>
<protein>
    <submittedName>
        <fullName evidence="11">Major facilitator superfamily transporter</fullName>
    </submittedName>
</protein>
<dbReference type="PROSITE" id="PS50850">
    <property type="entry name" value="MFS"/>
    <property type="match status" value="1"/>
</dbReference>
<dbReference type="EMBL" id="JANBVO010000001">
    <property type="protein sequence ID" value="KAJ9157856.1"/>
    <property type="molecule type" value="Genomic_DNA"/>
</dbReference>
<evidence type="ECO:0000256" key="4">
    <source>
        <dbReference type="ARBA" id="ARBA00022475"/>
    </source>
</evidence>
<dbReference type="GO" id="GO:0000297">
    <property type="term" value="F:spermine transmembrane transporter activity"/>
    <property type="evidence" value="ECO:0007669"/>
    <property type="project" value="TreeGrafter"/>
</dbReference>
<dbReference type="GO" id="GO:0005886">
    <property type="term" value="C:plasma membrane"/>
    <property type="evidence" value="ECO:0007669"/>
    <property type="project" value="UniProtKB-SubCell"/>
</dbReference>
<reference evidence="11" key="1">
    <citation type="submission" date="2022-07" db="EMBL/GenBank/DDBJ databases">
        <title>Fungi with potential for degradation of polypropylene.</title>
        <authorList>
            <person name="Gostincar C."/>
        </authorList>
    </citation>
    <scope>NUCLEOTIDE SEQUENCE</scope>
    <source>
        <strain evidence="11">EXF-13308</strain>
    </source>
</reference>
<feature type="transmembrane region" description="Helical" evidence="9">
    <location>
        <begin position="205"/>
        <end position="225"/>
    </location>
</feature>
<dbReference type="PANTHER" id="PTHR23502">
    <property type="entry name" value="MAJOR FACILITATOR SUPERFAMILY"/>
    <property type="match status" value="1"/>
</dbReference>
<dbReference type="GO" id="GO:0015606">
    <property type="term" value="F:spermidine transmembrane transporter activity"/>
    <property type="evidence" value="ECO:0007669"/>
    <property type="project" value="TreeGrafter"/>
</dbReference>
<dbReference type="Pfam" id="PF07690">
    <property type="entry name" value="MFS_1"/>
    <property type="match status" value="1"/>
</dbReference>
<feature type="transmembrane region" description="Helical" evidence="9">
    <location>
        <begin position="340"/>
        <end position="364"/>
    </location>
</feature>
<evidence type="ECO:0000259" key="10">
    <source>
        <dbReference type="PROSITE" id="PS50850"/>
    </source>
</evidence>
<evidence type="ECO:0000256" key="2">
    <source>
        <dbReference type="ARBA" id="ARBA00004236"/>
    </source>
</evidence>
<dbReference type="FunFam" id="1.20.1250.20:FF:000082">
    <property type="entry name" value="MFS multidrug transporter, putative"/>
    <property type="match status" value="1"/>
</dbReference>
<keyword evidence="5 9" id="KW-0812">Transmembrane</keyword>
<dbReference type="PANTHER" id="PTHR23502:SF38">
    <property type="entry name" value="POLYAMINE TRANSPORTER 4"/>
    <property type="match status" value="1"/>
</dbReference>
<keyword evidence="7 9" id="KW-0472">Membrane</keyword>
<evidence type="ECO:0000313" key="12">
    <source>
        <dbReference type="Proteomes" id="UP001174694"/>
    </source>
</evidence>
<feature type="transmembrane region" description="Helical" evidence="9">
    <location>
        <begin position="453"/>
        <end position="471"/>
    </location>
</feature>
<feature type="transmembrane region" description="Helical" evidence="9">
    <location>
        <begin position="384"/>
        <end position="404"/>
    </location>
</feature>
<evidence type="ECO:0000256" key="1">
    <source>
        <dbReference type="ARBA" id="ARBA00004141"/>
    </source>
</evidence>
<feature type="transmembrane region" description="Helical" evidence="9">
    <location>
        <begin position="76"/>
        <end position="97"/>
    </location>
</feature>
<evidence type="ECO:0000256" key="8">
    <source>
        <dbReference type="SAM" id="MobiDB-lite"/>
    </source>
</evidence>
<evidence type="ECO:0000256" key="6">
    <source>
        <dbReference type="ARBA" id="ARBA00022989"/>
    </source>
</evidence>
<feature type="region of interest" description="Disordered" evidence="8">
    <location>
        <begin position="1"/>
        <end position="64"/>
    </location>
</feature>
<sequence>MDTDSSSLKAAESGLAGNVPPEKDDTTINGLSEGEGTTERVADGDEKQEKPPAQDVSWDWNTDPDNPYNWPAGKKWWQVAMISSFGFLASMGTSIMAPAHQQLMDEFDVTITQAILPLTMYTFSLGLGPVVGGPMSETVGRYPVFVLLSPIGALFTLGAGFCHSFAGICILRFLAGFCFSPSLSVSAGTLNETFRPVERGLPSTLFILTPFLGPGLAPLIGSFVVNRRGWRWTQWTMLFFFVFSISIALLFGHETYHPVLKRRKAKKLGLPVPPVPSTLQRIRAFVTVALIRPVHMLFTEPIVSFVCLYVSCEFATLFTFFAAVPYSFQTVYHFTLEQSGLVFAAIVVGCLLGTLTIILCDVLFYRAQIPKHPPHQVPPEYRLLPAMIGSVGLPVGLFWFAWTARSDVSWASPAVALVPFAWGNLCLFISTMQYTSDTYHGSTVASAASANSLSRYVLAGAFPLFTIQMYQNLGINWASSLLGFIAAALLPVPWVLFKFGKIIRMKSRYETASY</sequence>
<keyword evidence="4" id="KW-1003">Cell membrane</keyword>
<comment type="similarity">
    <text evidence="3">Belongs to the major facilitator superfamily.</text>
</comment>
<feature type="transmembrane region" description="Helical" evidence="9">
    <location>
        <begin position="151"/>
        <end position="174"/>
    </location>
</feature>
<feature type="domain" description="Major facilitator superfamily (MFS) profile" evidence="10">
    <location>
        <begin position="78"/>
        <end position="506"/>
    </location>
</feature>
<feature type="transmembrane region" description="Helical" evidence="9">
    <location>
        <begin position="302"/>
        <end position="328"/>
    </location>
</feature>
<organism evidence="11 12">
    <name type="scientific">Pleurostoma richardsiae</name>
    <dbReference type="NCBI Taxonomy" id="41990"/>
    <lineage>
        <taxon>Eukaryota</taxon>
        <taxon>Fungi</taxon>
        <taxon>Dikarya</taxon>
        <taxon>Ascomycota</taxon>
        <taxon>Pezizomycotina</taxon>
        <taxon>Sordariomycetes</taxon>
        <taxon>Sordariomycetidae</taxon>
        <taxon>Calosphaeriales</taxon>
        <taxon>Pleurostomataceae</taxon>
        <taxon>Pleurostoma</taxon>
    </lineage>
</organism>
<feature type="transmembrane region" description="Helical" evidence="9">
    <location>
        <begin position="477"/>
        <end position="497"/>
    </location>
</feature>
<dbReference type="Proteomes" id="UP001174694">
    <property type="component" value="Unassembled WGS sequence"/>
</dbReference>
<dbReference type="SUPFAM" id="SSF103473">
    <property type="entry name" value="MFS general substrate transporter"/>
    <property type="match status" value="1"/>
</dbReference>
<evidence type="ECO:0000256" key="7">
    <source>
        <dbReference type="ARBA" id="ARBA00023136"/>
    </source>
</evidence>